<name>A0A3M7P6G7_BRAPC</name>
<dbReference type="InterPro" id="IPR001818">
    <property type="entry name" value="Pept_M10_metallopeptidase"/>
</dbReference>
<dbReference type="GO" id="GO:0006508">
    <property type="term" value="P:proteolysis"/>
    <property type="evidence" value="ECO:0007669"/>
    <property type="project" value="UniProtKB-KW"/>
</dbReference>
<feature type="binding site" evidence="8">
    <location>
        <position position="87"/>
    </location>
    <ligand>
        <name>Ca(2+)</name>
        <dbReference type="ChEBI" id="CHEBI:29108"/>
        <label>3</label>
    </ligand>
</feature>
<protein>
    <submittedName>
        <fullName evidence="10">Collagenase 3</fullName>
    </submittedName>
</protein>
<dbReference type="OrthoDB" id="406838at2759"/>
<evidence type="ECO:0000256" key="6">
    <source>
        <dbReference type="ARBA" id="ARBA00022833"/>
    </source>
</evidence>
<dbReference type="Proteomes" id="UP000276133">
    <property type="component" value="Unassembled WGS sequence"/>
</dbReference>
<comment type="cofactor">
    <cofactor evidence="8">
        <name>Ca(2+)</name>
        <dbReference type="ChEBI" id="CHEBI:29108"/>
    </cofactor>
    <text evidence="8">Can bind about 5 Ca(2+) ions per subunit.</text>
</comment>
<organism evidence="10 11">
    <name type="scientific">Brachionus plicatilis</name>
    <name type="common">Marine rotifer</name>
    <name type="synonym">Brachionus muelleri</name>
    <dbReference type="NCBI Taxonomy" id="10195"/>
    <lineage>
        <taxon>Eukaryota</taxon>
        <taxon>Metazoa</taxon>
        <taxon>Spiralia</taxon>
        <taxon>Gnathifera</taxon>
        <taxon>Rotifera</taxon>
        <taxon>Eurotatoria</taxon>
        <taxon>Monogononta</taxon>
        <taxon>Pseudotrocha</taxon>
        <taxon>Ploima</taxon>
        <taxon>Brachionidae</taxon>
        <taxon>Brachionus</taxon>
    </lineage>
</organism>
<keyword evidence="2" id="KW-0645">Protease</keyword>
<dbReference type="SUPFAM" id="SSF55486">
    <property type="entry name" value="Metalloproteases ('zincins'), catalytic domain"/>
    <property type="match status" value="1"/>
</dbReference>
<keyword evidence="7" id="KW-0482">Metalloprotease</keyword>
<evidence type="ECO:0000256" key="1">
    <source>
        <dbReference type="ARBA" id="ARBA00010370"/>
    </source>
</evidence>
<evidence type="ECO:0000256" key="3">
    <source>
        <dbReference type="ARBA" id="ARBA00022723"/>
    </source>
</evidence>
<dbReference type="GO" id="GO:0008270">
    <property type="term" value="F:zinc ion binding"/>
    <property type="evidence" value="ECO:0007669"/>
    <property type="project" value="InterPro"/>
</dbReference>
<keyword evidence="4" id="KW-0732">Signal</keyword>
<keyword evidence="3 8" id="KW-0479">Metal-binding</keyword>
<feature type="binding site" evidence="8">
    <location>
        <position position="82"/>
    </location>
    <ligand>
        <name>Zn(2+)</name>
        <dbReference type="ChEBI" id="CHEBI:29105"/>
        <label>1</label>
    </ligand>
</feature>
<dbReference type="PRINTS" id="PR00138">
    <property type="entry name" value="MATRIXIN"/>
</dbReference>
<keyword evidence="8" id="KW-0106">Calcium</keyword>
<evidence type="ECO:0000256" key="8">
    <source>
        <dbReference type="PIRSR" id="PIRSR621190-2"/>
    </source>
</evidence>
<feature type="binding site" evidence="8">
    <location>
        <position position="80"/>
    </location>
    <ligand>
        <name>Zn(2+)</name>
        <dbReference type="ChEBI" id="CHEBI:29105"/>
        <label>1</label>
    </ligand>
</feature>
<dbReference type="GO" id="GO:0031012">
    <property type="term" value="C:extracellular matrix"/>
    <property type="evidence" value="ECO:0007669"/>
    <property type="project" value="InterPro"/>
</dbReference>
<evidence type="ECO:0000256" key="4">
    <source>
        <dbReference type="ARBA" id="ARBA00022729"/>
    </source>
</evidence>
<comment type="cofactor">
    <cofactor evidence="8">
        <name>Zn(2+)</name>
        <dbReference type="ChEBI" id="CHEBI:29105"/>
    </cofactor>
    <text evidence="8">Binds 2 Zn(2+) ions per subunit.</text>
</comment>
<comment type="similarity">
    <text evidence="1">Belongs to the peptidase M10A family.</text>
</comment>
<evidence type="ECO:0000256" key="5">
    <source>
        <dbReference type="ARBA" id="ARBA00022801"/>
    </source>
</evidence>
<keyword evidence="5" id="KW-0378">Hydrolase</keyword>
<dbReference type="GO" id="GO:0030574">
    <property type="term" value="P:collagen catabolic process"/>
    <property type="evidence" value="ECO:0007669"/>
    <property type="project" value="TreeGrafter"/>
</dbReference>
<comment type="caution">
    <text evidence="10">The sequence shown here is derived from an EMBL/GenBank/DDBJ whole genome shotgun (WGS) entry which is preliminary data.</text>
</comment>
<feature type="binding site" evidence="8">
    <location>
        <position position="70"/>
    </location>
    <ligand>
        <name>Ca(2+)</name>
        <dbReference type="ChEBI" id="CHEBI:29108"/>
        <label>2</label>
    </ligand>
</feature>
<dbReference type="PANTHER" id="PTHR10201:SF291">
    <property type="entry name" value="MATRIX METALLOPROTEINASE 1, ISOFORM C-RELATED"/>
    <property type="match status" value="1"/>
</dbReference>
<evidence type="ECO:0000313" key="11">
    <source>
        <dbReference type="Proteomes" id="UP000276133"/>
    </source>
</evidence>
<evidence type="ECO:0000313" key="10">
    <source>
        <dbReference type="EMBL" id="RMZ94686.1"/>
    </source>
</evidence>
<accession>A0A3M7P6G7</accession>
<feature type="domain" description="Peptidase M10 metallopeptidase" evidence="9">
    <location>
        <begin position="20"/>
        <end position="94"/>
    </location>
</feature>
<dbReference type="EMBL" id="REGN01012861">
    <property type="protein sequence ID" value="RMZ94686.1"/>
    <property type="molecule type" value="Genomic_DNA"/>
</dbReference>
<gene>
    <name evidence="10" type="ORF">BpHYR1_053313</name>
</gene>
<dbReference type="Pfam" id="PF00413">
    <property type="entry name" value="Peptidase_M10"/>
    <property type="match status" value="1"/>
</dbReference>
<dbReference type="GO" id="GO:0030198">
    <property type="term" value="P:extracellular matrix organization"/>
    <property type="evidence" value="ECO:0007669"/>
    <property type="project" value="TreeGrafter"/>
</dbReference>
<feature type="non-terminal residue" evidence="10">
    <location>
        <position position="94"/>
    </location>
</feature>
<dbReference type="InterPro" id="IPR021190">
    <property type="entry name" value="Pept_M10A"/>
</dbReference>
<dbReference type="GO" id="GO:0004222">
    <property type="term" value="F:metalloendopeptidase activity"/>
    <property type="evidence" value="ECO:0007669"/>
    <property type="project" value="InterPro"/>
</dbReference>
<keyword evidence="11" id="KW-1185">Reference proteome</keyword>
<dbReference type="STRING" id="10195.A0A3M7P6G7"/>
<evidence type="ECO:0000256" key="2">
    <source>
        <dbReference type="ARBA" id="ARBA00022670"/>
    </source>
</evidence>
<evidence type="ECO:0000256" key="7">
    <source>
        <dbReference type="ARBA" id="ARBA00023049"/>
    </source>
</evidence>
<evidence type="ECO:0000259" key="9">
    <source>
        <dbReference type="Pfam" id="PF00413"/>
    </source>
</evidence>
<dbReference type="InterPro" id="IPR024079">
    <property type="entry name" value="MetalloPept_cat_dom_sf"/>
</dbReference>
<keyword evidence="6 8" id="KW-0862">Zinc</keyword>
<proteinExistence type="inferred from homology"/>
<reference evidence="10 11" key="1">
    <citation type="journal article" date="2018" name="Sci. Rep.">
        <title>Genomic signatures of local adaptation to the degree of environmental predictability in rotifers.</title>
        <authorList>
            <person name="Franch-Gras L."/>
            <person name="Hahn C."/>
            <person name="Garcia-Roger E.M."/>
            <person name="Carmona M.J."/>
            <person name="Serra M."/>
            <person name="Gomez A."/>
        </authorList>
    </citation>
    <scope>NUCLEOTIDE SEQUENCE [LARGE SCALE GENOMIC DNA]</scope>
    <source>
        <strain evidence="10">HYR1</strain>
    </source>
</reference>
<dbReference type="PANTHER" id="PTHR10201">
    <property type="entry name" value="MATRIX METALLOPROTEINASE"/>
    <property type="match status" value="1"/>
</dbReference>
<feature type="binding site" evidence="8">
    <location>
        <position position="88"/>
    </location>
    <ligand>
        <name>Ca(2+)</name>
        <dbReference type="ChEBI" id="CHEBI:29108"/>
        <label>3</label>
    </ligand>
</feature>
<dbReference type="AlphaFoldDB" id="A0A3M7P6G7"/>
<dbReference type="Gene3D" id="3.40.390.10">
    <property type="entry name" value="Collagenase (Catalytic Domain)"/>
    <property type="match status" value="1"/>
</dbReference>
<sequence length="94" mass="10786">MQAPRCGLPDFQKRFVTVSKWKKKKLRYAVLNQNKELKGRTARIMAQAFRYWADVSGLSFRRVGRKRKRDIAIKFGAICHGDQFPFDGPGGVLA</sequence>
<feature type="binding site" description="in inhibited form" evidence="8">
    <location>
        <position position="6"/>
    </location>
    <ligand>
        <name>Zn(2+)</name>
        <dbReference type="ChEBI" id="CHEBI:29105"/>
        <label>2</label>
        <note>catalytic</note>
    </ligand>
</feature>